<reference evidence="1 2" key="1">
    <citation type="submission" date="2024-06" db="EMBL/GenBank/DDBJ databases">
        <title>A chromosome level genome sequence of Diviner's sage (Salvia divinorum).</title>
        <authorList>
            <person name="Ford S.A."/>
            <person name="Ro D.-K."/>
            <person name="Ness R.W."/>
            <person name="Phillips M.A."/>
        </authorList>
    </citation>
    <scope>NUCLEOTIDE SEQUENCE [LARGE SCALE GENOMIC DNA]</scope>
    <source>
        <strain evidence="1">SAF-2024a</strain>
        <tissue evidence="1">Leaf</tissue>
    </source>
</reference>
<proteinExistence type="predicted"/>
<name>A0ABD1I401_SALDI</name>
<gene>
    <name evidence="1" type="ORF">AAHA92_05930</name>
</gene>
<dbReference type="PANTHER" id="PTHR35121:SF4">
    <property type="entry name" value="SWIM-TYPE DOMAIN-CONTAINING PROTEIN"/>
    <property type="match status" value="1"/>
</dbReference>
<sequence length="98" mass="10921">MSSAAAEMMLRCVLEGSLSMCDTDIERRPYHHDCKCALHKEKGKCSHSAPKQSNVAFPKRELGSKCSFSISHSVITSQSCSVHSSSSRIQFQQSRIRM</sequence>
<dbReference type="AlphaFoldDB" id="A0ABD1I401"/>
<evidence type="ECO:0000313" key="1">
    <source>
        <dbReference type="EMBL" id="KAL1563467.1"/>
    </source>
</evidence>
<protein>
    <submittedName>
        <fullName evidence="1">Uncharacterized protein</fullName>
    </submittedName>
</protein>
<dbReference type="Proteomes" id="UP001567538">
    <property type="component" value="Unassembled WGS sequence"/>
</dbReference>
<organism evidence="1 2">
    <name type="scientific">Salvia divinorum</name>
    <name type="common">Maria pastora</name>
    <name type="synonym">Diviner's sage</name>
    <dbReference type="NCBI Taxonomy" id="28513"/>
    <lineage>
        <taxon>Eukaryota</taxon>
        <taxon>Viridiplantae</taxon>
        <taxon>Streptophyta</taxon>
        <taxon>Embryophyta</taxon>
        <taxon>Tracheophyta</taxon>
        <taxon>Spermatophyta</taxon>
        <taxon>Magnoliopsida</taxon>
        <taxon>eudicotyledons</taxon>
        <taxon>Gunneridae</taxon>
        <taxon>Pentapetalae</taxon>
        <taxon>asterids</taxon>
        <taxon>lamiids</taxon>
        <taxon>Lamiales</taxon>
        <taxon>Lamiaceae</taxon>
        <taxon>Nepetoideae</taxon>
        <taxon>Mentheae</taxon>
        <taxon>Salviinae</taxon>
        <taxon>Salvia</taxon>
        <taxon>Salvia subgen. Calosphace</taxon>
    </lineage>
</organism>
<comment type="caution">
    <text evidence="1">The sequence shown here is derived from an EMBL/GenBank/DDBJ whole genome shotgun (WGS) entry which is preliminary data.</text>
</comment>
<evidence type="ECO:0000313" key="2">
    <source>
        <dbReference type="Proteomes" id="UP001567538"/>
    </source>
</evidence>
<dbReference type="PANTHER" id="PTHR35121">
    <property type="entry name" value="HOMEODOMAIN PROTEIN 8, PUTATIVE-RELATED"/>
    <property type="match status" value="1"/>
</dbReference>
<keyword evidence="2" id="KW-1185">Reference proteome</keyword>
<accession>A0ABD1I401</accession>
<dbReference type="EMBL" id="JBEAFC010000003">
    <property type="protein sequence ID" value="KAL1563467.1"/>
    <property type="molecule type" value="Genomic_DNA"/>
</dbReference>